<evidence type="ECO:0000256" key="3">
    <source>
        <dbReference type="ARBA" id="ARBA00022553"/>
    </source>
</evidence>
<dbReference type="SUPFAM" id="SSF52172">
    <property type="entry name" value="CheY-like"/>
    <property type="match status" value="1"/>
</dbReference>
<evidence type="ECO:0000313" key="12">
    <source>
        <dbReference type="Proteomes" id="UP000500938"/>
    </source>
</evidence>
<evidence type="ECO:0000259" key="8">
    <source>
        <dbReference type="PROSITE" id="PS50110"/>
    </source>
</evidence>
<organism evidence="11 12">
    <name type="scientific">Gemmatimonas groenlandica</name>
    <dbReference type="NCBI Taxonomy" id="2732249"/>
    <lineage>
        <taxon>Bacteria</taxon>
        <taxon>Pseudomonadati</taxon>
        <taxon>Gemmatimonadota</taxon>
        <taxon>Gemmatimonadia</taxon>
        <taxon>Gemmatimonadales</taxon>
        <taxon>Gemmatimonadaceae</taxon>
        <taxon>Gemmatimonas</taxon>
    </lineage>
</organism>
<dbReference type="InterPro" id="IPR003594">
    <property type="entry name" value="HATPase_dom"/>
</dbReference>
<evidence type="ECO:0000256" key="2">
    <source>
        <dbReference type="ARBA" id="ARBA00012438"/>
    </source>
</evidence>
<evidence type="ECO:0000313" key="11">
    <source>
        <dbReference type="EMBL" id="QJR34272.1"/>
    </source>
</evidence>
<feature type="domain" description="PAS" evidence="9">
    <location>
        <begin position="610"/>
        <end position="680"/>
    </location>
</feature>
<dbReference type="Pfam" id="PF08447">
    <property type="entry name" value="PAS_3"/>
    <property type="match status" value="2"/>
</dbReference>
<dbReference type="PROSITE" id="PS50113">
    <property type="entry name" value="PAC"/>
    <property type="match status" value="3"/>
</dbReference>
<dbReference type="KEGG" id="ggr:HKW67_01430"/>
<dbReference type="SUPFAM" id="SSF55785">
    <property type="entry name" value="PYP-like sensor domain (PAS domain)"/>
    <property type="match status" value="4"/>
</dbReference>
<dbReference type="PROSITE" id="PS50109">
    <property type="entry name" value="HIS_KIN"/>
    <property type="match status" value="1"/>
</dbReference>
<dbReference type="InterPro" id="IPR005467">
    <property type="entry name" value="His_kinase_dom"/>
</dbReference>
<dbReference type="Pfam" id="PF00072">
    <property type="entry name" value="Response_reg"/>
    <property type="match status" value="1"/>
</dbReference>
<dbReference type="SMART" id="SM00388">
    <property type="entry name" value="HisKA"/>
    <property type="match status" value="1"/>
</dbReference>
<dbReference type="Gene3D" id="2.10.70.100">
    <property type="match status" value="1"/>
</dbReference>
<feature type="modified residue" description="4-aspartylphosphate" evidence="6">
    <location>
        <position position="1042"/>
    </location>
</feature>
<dbReference type="SMART" id="SM00065">
    <property type="entry name" value="GAF"/>
    <property type="match status" value="1"/>
</dbReference>
<dbReference type="InterPro" id="IPR013655">
    <property type="entry name" value="PAS_fold_3"/>
</dbReference>
<dbReference type="InterPro" id="IPR036097">
    <property type="entry name" value="HisK_dim/P_sf"/>
</dbReference>
<dbReference type="EC" id="2.7.13.3" evidence="2"/>
<proteinExistence type="predicted"/>
<feature type="domain" description="Histidine kinase" evidence="7">
    <location>
        <begin position="753"/>
        <end position="971"/>
    </location>
</feature>
<keyword evidence="4" id="KW-0808">Transferase</keyword>
<evidence type="ECO:0000256" key="4">
    <source>
        <dbReference type="ARBA" id="ARBA00022679"/>
    </source>
</evidence>
<dbReference type="InterPro" id="IPR000014">
    <property type="entry name" value="PAS"/>
</dbReference>
<dbReference type="InterPro" id="IPR035965">
    <property type="entry name" value="PAS-like_dom_sf"/>
</dbReference>
<dbReference type="NCBIfam" id="TIGR00229">
    <property type="entry name" value="sensory_box"/>
    <property type="match status" value="3"/>
</dbReference>
<evidence type="ECO:0000256" key="1">
    <source>
        <dbReference type="ARBA" id="ARBA00000085"/>
    </source>
</evidence>
<dbReference type="Pfam" id="PF08448">
    <property type="entry name" value="PAS_4"/>
    <property type="match status" value="1"/>
</dbReference>
<keyword evidence="12" id="KW-1185">Reference proteome</keyword>
<accession>A0A6M4IMN4</accession>
<keyword evidence="3 6" id="KW-0597">Phosphoprotein</keyword>
<name>A0A6M4IMN4_9BACT</name>
<dbReference type="Proteomes" id="UP000500938">
    <property type="component" value="Chromosome"/>
</dbReference>
<dbReference type="Gene3D" id="3.30.565.10">
    <property type="entry name" value="Histidine kinase-like ATPase, C-terminal domain"/>
    <property type="match status" value="1"/>
</dbReference>
<dbReference type="PANTHER" id="PTHR43547:SF2">
    <property type="entry name" value="HYBRID SIGNAL TRANSDUCTION HISTIDINE KINASE C"/>
    <property type="match status" value="1"/>
</dbReference>
<dbReference type="InterPro" id="IPR003018">
    <property type="entry name" value="GAF"/>
</dbReference>
<keyword evidence="5" id="KW-0418">Kinase</keyword>
<dbReference type="RefSeq" id="WP_171223698.1">
    <property type="nucleotide sequence ID" value="NZ_CP053085.1"/>
</dbReference>
<evidence type="ECO:0000259" key="7">
    <source>
        <dbReference type="PROSITE" id="PS50109"/>
    </source>
</evidence>
<evidence type="ECO:0000256" key="5">
    <source>
        <dbReference type="ARBA" id="ARBA00022777"/>
    </source>
</evidence>
<dbReference type="InterPro" id="IPR029016">
    <property type="entry name" value="GAF-like_dom_sf"/>
</dbReference>
<evidence type="ECO:0000259" key="9">
    <source>
        <dbReference type="PROSITE" id="PS50112"/>
    </source>
</evidence>
<dbReference type="Gene3D" id="3.30.450.40">
    <property type="match status" value="1"/>
</dbReference>
<dbReference type="PROSITE" id="PS50112">
    <property type="entry name" value="PAS"/>
    <property type="match status" value="2"/>
</dbReference>
<dbReference type="SMART" id="SM00091">
    <property type="entry name" value="PAS"/>
    <property type="match status" value="3"/>
</dbReference>
<dbReference type="InterPro" id="IPR013656">
    <property type="entry name" value="PAS_4"/>
</dbReference>
<dbReference type="Pfam" id="PF00512">
    <property type="entry name" value="HisKA"/>
    <property type="match status" value="1"/>
</dbReference>
<dbReference type="SMART" id="SM00387">
    <property type="entry name" value="HATPase_c"/>
    <property type="match status" value="1"/>
</dbReference>
<dbReference type="FunFam" id="3.30.565.10:FF:000006">
    <property type="entry name" value="Sensor histidine kinase WalK"/>
    <property type="match status" value="1"/>
</dbReference>
<dbReference type="CDD" id="cd00130">
    <property type="entry name" value="PAS"/>
    <property type="match status" value="2"/>
</dbReference>
<feature type="domain" description="Response regulatory" evidence="8">
    <location>
        <begin position="993"/>
        <end position="1109"/>
    </location>
</feature>
<dbReference type="PRINTS" id="PR00344">
    <property type="entry name" value="BCTRLSENSOR"/>
</dbReference>
<dbReference type="SMART" id="SM00086">
    <property type="entry name" value="PAC"/>
    <property type="match status" value="3"/>
</dbReference>
<dbReference type="SUPFAM" id="SSF55781">
    <property type="entry name" value="GAF domain-like"/>
    <property type="match status" value="1"/>
</dbReference>
<comment type="catalytic activity">
    <reaction evidence="1">
        <text>ATP + protein L-histidine = ADP + protein N-phospho-L-histidine.</text>
        <dbReference type="EC" id="2.7.13.3"/>
    </reaction>
</comment>
<dbReference type="InterPro" id="IPR036890">
    <property type="entry name" value="HATPase_C_sf"/>
</dbReference>
<dbReference type="GO" id="GO:0000155">
    <property type="term" value="F:phosphorelay sensor kinase activity"/>
    <property type="evidence" value="ECO:0007669"/>
    <property type="project" value="InterPro"/>
</dbReference>
<dbReference type="InterPro" id="IPR011006">
    <property type="entry name" value="CheY-like_superfamily"/>
</dbReference>
<dbReference type="EMBL" id="CP053085">
    <property type="protein sequence ID" value="QJR34272.1"/>
    <property type="molecule type" value="Genomic_DNA"/>
</dbReference>
<dbReference type="InterPro" id="IPR003661">
    <property type="entry name" value="HisK_dim/P_dom"/>
</dbReference>
<dbReference type="AlphaFoldDB" id="A0A6M4IMN4"/>
<dbReference type="CDD" id="cd00082">
    <property type="entry name" value="HisKA"/>
    <property type="match status" value="1"/>
</dbReference>
<dbReference type="Gene3D" id="3.30.450.20">
    <property type="entry name" value="PAS domain"/>
    <property type="match status" value="4"/>
</dbReference>
<feature type="domain" description="PAC" evidence="10">
    <location>
        <begin position="389"/>
        <end position="441"/>
    </location>
</feature>
<dbReference type="SUPFAM" id="SSF55874">
    <property type="entry name" value="ATPase domain of HSP90 chaperone/DNA topoisomerase II/histidine kinase"/>
    <property type="match status" value="1"/>
</dbReference>
<dbReference type="InterPro" id="IPR013767">
    <property type="entry name" value="PAS_fold"/>
</dbReference>
<feature type="domain" description="PAC" evidence="10">
    <location>
        <begin position="683"/>
        <end position="735"/>
    </location>
</feature>
<dbReference type="PROSITE" id="PS50110">
    <property type="entry name" value="RESPONSE_REGULATORY"/>
    <property type="match status" value="1"/>
</dbReference>
<dbReference type="InterPro" id="IPR001610">
    <property type="entry name" value="PAC"/>
</dbReference>
<dbReference type="InterPro" id="IPR000700">
    <property type="entry name" value="PAS-assoc_C"/>
</dbReference>
<dbReference type="GO" id="GO:0006355">
    <property type="term" value="P:regulation of DNA-templated transcription"/>
    <property type="evidence" value="ECO:0007669"/>
    <property type="project" value="InterPro"/>
</dbReference>
<dbReference type="SMART" id="SM00448">
    <property type="entry name" value="REC"/>
    <property type="match status" value="1"/>
</dbReference>
<dbReference type="SUPFAM" id="SSF47384">
    <property type="entry name" value="Homodimeric domain of signal transducing histidine kinase"/>
    <property type="match status" value="1"/>
</dbReference>
<dbReference type="Gene3D" id="1.10.287.130">
    <property type="match status" value="1"/>
</dbReference>
<protein>
    <recommendedName>
        <fullName evidence="2">histidine kinase</fullName>
        <ecNumber evidence="2">2.7.13.3</ecNumber>
    </recommendedName>
</protein>
<dbReference type="Pfam" id="PF01590">
    <property type="entry name" value="GAF"/>
    <property type="match status" value="1"/>
</dbReference>
<dbReference type="Pfam" id="PF00989">
    <property type="entry name" value="PAS"/>
    <property type="match status" value="1"/>
</dbReference>
<dbReference type="PANTHER" id="PTHR43547">
    <property type="entry name" value="TWO-COMPONENT HISTIDINE KINASE"/>
    <property type="match status" value="1"/>
</dbReference>
<dbReference type="CDD" id="cd17580">
    <property type="entry name" value="REC_2_DhkD-like"/>
    <property type="match status" value="1"/>
</dbReference>
<sequence length="1113" mass="121622">MSQSLPNDQSLLAENAALRVRLDKAEAMLRASGVRETDALVAEGDADPRHEAEVAQRRNEALFSTIIEQAPGGVYVVDAQFRVAAMNAETRPYFAAVQPLIGHDFDEALEIVWGPEVGPQIATIFRHTLSTGERYVSPRFSEQRHDIGVEQAFQWETQRITLSDGQPGVVCYFQEITARERAEAALRDSEERLRLAIVGSDLGTWHWDLRTGALEWSERCLTIFGIPLGTAMTYETFLGALHPDDRARADEAVRSALQDGAEYRIECRTVWPDGSEHWAVSLGRAYTDADGAATRLEGIAFDITERKRVEMALLESERNYRALATATSEVAYRMSADWSKMLPLDGRDVVASSDASLVEWAWLNQNIPTDEHPRVRRAISEAVATQALFELEHRVRDSNGSVGWTLSRAVPILDANGTVTAWFGTASNITDRRNAQEALSASEARNAFLVMLADTLRPLSDPVTIQVEASRVLGERLGANRVAYFEVHGDDFIVLRDYTSAVPSIVGSHPVASFAPAILAVLRTGRTSAERDVHGQPITPDEQAVFAHLQVRAYITVPLIKDGQFVAGLSVHTDTVRTWSAAELAMAEDTAERTWAAVERARAESALRESEARLSGILRHSPVGIVETDAHGAMTLVNPCWCEMLGRAEAELLGRTILDFTHPACVDATATAFRGVASGGPDIVIELDYCRKDGSVLHAQSHVTAILSPAGELVGMIAVVLDVSARLRAEAELRRLAANLSEVDRRKDVFLATLAHELRNPLAPIRNGLQIMELAEADTGMVEKTRSMMERQVEHMTRLIDDLMDVSRISLGKIQLRTATMSLADAVQSAVESSRALIEVQGHELVVDVPLEPIYVEGDVARLSQVFANLLNNAAKYTGRGGRIRLAVEQQEIDAVVSVDDNGDGIAADKLSHVFDMFTQIDGSLEKSHGGLGLGLYIVKRLVELHDGSIIVESGGYGAGSRFVVRLPAALAPGTNGAVDHKHEPRSTPVRRRILVVDDNHDVATSLAELLHVMGNNTKTAFDGEQALIIAEAFRPDVIVMDIGMPKLNGYDACRRIRSEPWGQNIVIIAQSGWGQEDQVRMSQEAGFTSHLVKPVDPVALNTLLAGLPAPMV</sequence>
<dbReference type="InterPro" id="IPR004358">
    <property type="entry name" value="Sig_transdc_His_kin-like_C"/>
</dbReference>
<dbReference type="Gene3D" id="3.40.50.2300">
    <property type="match status" value="1"/>
</dbReference>
<dbReference type="Pfam" id="PF02518">
    <property type="entry name" value="HATPase_c"/>
    <property type="match status" value="1"/>
</dbReference>
<feature type="domain" description="PAC" evidence="10">
    <location>
        <begin position="263"/>
        <end position="315"/>
    </location>
</feature>
<evidence type="ECO:0000259" key="10">
    <source>
        <dbReference type="PROSITE" id="PS50113"/>
    </source>
</evidence>
<reference evidence="11 12" key="1">
    <citation type="submission" date="2020-05" db="EMBL/GenBank/DDBJ databases">
        <title>Complete genome sequence of Gemmatimonas greenlandica TET16.</title>
        <authorList>
            <person name="Zeng Y."/>
        </authorList>
    </citation>
    <scope>NUCLEOTIDE SEQUENCE [LARGE SCALE GENOMIC DNA]</scope>
    <source>
        <strain evidence="11 12">TET16</strain>
    </source>
</reference>
<gene>
    <name evidence="11" type="ORF">HKW67_01430</name>
</gene>
<evidence type="ECO:0000256" key="6">
    <source>
        <dbReference type="PROSITE-ProRule" id="PRU00169"/>
    </source>
</evidence>
<dbReference type="InterPro" id="IPR001789">
    <property type="entry name" value="Sig_transdc_resp-reg_receiver"/>
</dbReference>
<feature type="domain" description="PAS" evidence="9">
    <location>
        <begin position="189"/>
        <end position="260"/>
    </location>
</feature>